<comment type="cofactor">
    <cofactor evidence="1">
        <name>NAD(+)</name>
        <dbReference type="ChEBI" id="CHEBI:57540"/>
    </cofactor>
</comment>
<evidence type="ECO:0008006" key="8">
    <source>
        <dbReference type="Google" id="ProtNLM"/>
    </source>
</evidence>
<dbReference type="GO" id="GO:0070403">
    <property type="term" value="F:NAD+ binding"/>
    <property type="evidence" value="ECO:0007669"/>
    <property type="project" value="InterPro"/>
</dbReference>
<dbReference type="GO" id="GO:0005737">
    <property type="term" value="C:cytoplasm"/>
    <property type="evidence" value="ECO:0007669"/>
    <property type="project" value="TreeGrafter"/>
</dbReference>
<accession>K0ST41</accession>
<dbReference type="GO" id="GO:0048040">
    <property type="term" value="F:UDP-glucuronate decarboxylase activity"/>
    <property type="evidence" value="ECO:0007669"/>
    <property type="project" value="TreeGrafter"/>
</dbReference>
<comment type="caution">
    <text evidence="6">The sequence shown here is derived from an EMBL/GenBank/DDBJ whole genome shotgun (WGS) entry which is preliminary data.</text>
</comment>
<dbReference type="SUPFAM" id="SSF51735">
    <property type="entry name" value="NAD(P)-binding Rossmann-fold domains"/>
    <property type="match status" value="1"/>
</dbReference>
<keyword evidence="2" id="KW-0210">Decarboxylase</keyword>
<dbReference type="OrthoDB" id="331544at2759"/>
<name>K0ST41_THAOC</name>
<evidence type="ECO:0000256" key="3">
    <source>
        <dbReference type="ARBA" id="ARBA00023027"/>
    </source>
</evidence>
<dbReference type="InterPro" id="IPR036291">
    <property type="entry name" value="NAD(P)-bd_dom_sf"/>
</dbReference>
<protein>
    <recommendedName>
        <fullName evidence="8">UDP-glucuronate decarboxylase</fullName>
    </recommendedName>
</protein>
<proteinExistence type="predicted"/>
<dbReference type="Proteomes" id="UP000266841">
    <property type="component" value="Unassembled WGS sequence"/>
</dbReference>
<evidence type="ECO:0000256" key="1">
    <source>
        <dbReference type="ARBA" id="ARBA00001911"/>
    </source>
</evidence>
<dbReference type="OMA" id="MWFLTIQ"/>
<dbReference type="Gene3D" id="3.40.50.720">
    <property type="entry name" value="NAD(P)-binding Rossmann-like Domain"/>
    <property type="match status" value="1"/>
</dbReference>
<evidence type="ECO:0000256" key="5">
    <source>
        <dbReference type="SAM" id="MobiDB-lite"/>
    </source>
</evidence>
<evidence type="ECO:0000313" key="6">
    <source>
        <dbReference type="EMBL" id="EJK61462.1"/>
    </source>
</evidence>
<evidence type="ECO:0000313" key="7">
    <source>
        <dbReference type="Proteomes" id="UP000266841"/>
    </source>
</evidence>
<dbReference type="eggNOG" id="KOG1429">
    <property type="taxonomic scope" value="Eukaryota"/>
</dbReference>
<feature type="non-terminal residue" evidence="6">
    <location>
        <position position="1"/>
    </location>
</feature>
<dbReference type="PANTHER" id="PTHR43078">
    <property type="entry name" value="UDP-GLUCURONIC ACID DECARBOXYLASE-RELATED"/>
    <property type="match status" value="1"/>
</dbReference>
<evidence type="ECO:0000256" key="4">
    <source>
        <dbReference type="ARBA" id="ARBA00023239"/>
    </source>
</evidence>
<sequence length="106" mass="11936">NGKYDLPVNLGNPDEYTVKHFAEYIKEITQSDSEISFLPATKDDPTQRKPDISTAKRELKWEPKVTVKEGLQQTIAYFSQVLKESGEIIPTGQEASRPKPKVADES</sequence>
<dbReference type="InterPro" id="IPR044516">
    <property type="entry name" value="UXS-like"/>
</dbReference>
<keyword evidence="3" id="KW-0520">NAD</keyword>
<reference evidence="6 7" key="1">
    <citation type="journal article" date="2012" name="Genome Biol.">
        <title>Genome and low-iron response of an oceanic diatom adapted to chronic iron limitation.</title>
        <authorList>
            <person name="Lommer M."/>
            <person name="Specht M."/>
            <person name="Roy A.S."/>
            <person name="Kraemer L."/>
            <person name="Andreson R."/>
            <person name="Gutowska M.A."/>
            <person name="Wolf J."/>
            <person name="Bergner S.V."/>
            <person name="Schilhabel M.B."/>
            <person name="Klostermeier U.C."/>
            <person name="Beiko R.G."/>
            <person name="Rosenstiel P."/>
            <person name="Hippler M."/>
            <person name="Laroche J."/>
        </authorList>
    </citation>
    <scope>NUCLEOTIDE SEQUENCE [LARGE SCALE GENOMIC DNA]</scope>
    <source>
        <strain evidence="6 7">CCMP1005</strain>
    </source>
</reference>
<organism evidence="6 7">
    <name type="scientific">Thalassiosira oceanica</name>
    <name type="common">Marine diatom</name>
    <dbReference type="NCBI Taxonomy" id="159749"/>
    <lineage>
        <taxon>Eukaryota</taxon>
        <taxon>Sar</taxon>
        <taxon>Stramenopiles</taxon>
        <taxon>Ochrophyta</taxon>
        <taxon>Bacillariophyta</taxon>
        <taxon>Coscinodiscophyceae</taxon>
        <taxon>Thalassiosirophycidae</taxon>
        <taxon>Thalassiosirales</taxon>
        <taxon>Thalassiosiraceae</taxon>
        <taxon>Thalassiosira</taxon>
    </lineage>
</organism>
<gene>
    <name evidence="6" type="ORF">THAOC_18048</name>
</gene>
<dbReference type="EMBL" id="AGNL01019959">
    <property type="protein sequence ID" value="EJK61462.1"/>
    <property type="molecule type" value="Genomic_DNA"/>
</dbReference>
<dbReference type="AlphaFoldDB" id="K0ST41"/>
<keyword evidence="4" id="KW-0456">Lyase</keyword>
<dbReference type="PANTHER" id="PTHR43078:SF6">
    <property type="entry name" value="UDP-GLUCURONIC ACID DECARBOXYLASE 1"/>
    <property type="match status" value="1"/>
</dbReference>
<feature type="region of interest" description="Disordered" evidence="5">
    <location>
        <begin position="87"/>
        <end position="106"/>
    </location>
</feature>
<evidence type="ECO:0000256" key="2">
    <source>
        <dbReference type="ARBA" id="ARBA00022793"/>
    </source>
</evidence>
<dbReference type="GO" id="GO:0042732">
    <property type="term" value="P:D-xylose metabolic process"/>
    <property type="evidence" value="ECO:0007669"/>
    <property type="project" value="InterPro"/>
</dbReference>
<keyword evidence="7" id="KW-1185">Reference proteome</keyword>